<gene>
    <name evidence="1" type="ORF">Tsedi_00663</name>
</gene>
<proteinExistence type="predicted"/>
<keyword evidence="2" id="KW-1185">Reference proteome</keyword>
<dbReference type="EMBL" id="VJND01000003">
    <property type="protein sequence ID" value="TSE26365.1"/>
    <property type="molecule type" value="Genomic_DNA"/>
</dbReference>
<accession>A0A554WS19</accession>
<dbReference type="AlphaFoldDB" id="A0A554WS19"/>
<protein>
    <submittedName>
        <fullName evidence="1">Uncharacterized protein</fullName>
    </submittedName>
</protein>
<evidence type="ECO:0000313" key="1">
    <source>
        <dbReference type="EMBL" id="TSE26365.1"/>
    </source>
</evidence>
<evidence type="ECO:0000313" key="2">
    <source>
        <dbReference type="Proteomes" id="UP000320225"/>
    </source>
</evidence>
<comment type="caution">
    <text evidence="1">The sequence shown here is derived from an EMBL/GenBank/DDBJ whole genome shotgun (WGS) entry which is preliminary data.</text>
</comment>
<reference evidence="1 2" key="1">
    <citation type="submission" date="2019-07" db="EMBL/GenBank/DDBJ databases">
        <title>Tepidimonas sediminis YIM 72259 draft genome.</title>
        <authorList>
            <person name="Da Costa M.S."/>
            <person name="Froufe H.J.C."/>
            <person name="Egas C."/>
            <person name="Albuquerque L."/>
        </authorList>
    </citation>
    <scope>NUCLEOTIDE SEQUENCE [LARGE SCALE GENOMIC DNA]</scope>
    <source>
        <strain evidence="1 2">YIM 72259</strain>
    </source>
</reference>
<dbReference type="OrthoDB" id="8560667at2"/>
<organism evidence="1 2">
    <name type="scientific">Tepidimonas sediminis</name>
    <dbReference type="NCBI Taxonomy" id="2588941"/>
    <lineage>
        <taxon>Bacteria</taxon>
        <taxon>Pseudomonadati</taxon>
        <taxon>Pseudomonadota</taxon>
        <taxon>Betaproteobacteria</taxon>
        <taxon>Burkholderiales</taxon>
        <taxon>Tepidimonas</taxon>
    </lineage>
</organism>
<dbReference type="Proteomes" id="UP000320225">
    <property type="component" value="Unassembled WGS sequence"/>
</dbReference>
<sequence length="220" mass="24345">MVTSMRPAPRWRAWVIALATMEAASRATALTLDDVAREGELRFLAERPDPGAYRYDAEARIDADSLREGVVTMRTCHRQLDPNPRIVVAFNPERVQSIDIVSTEGVGRAWVEGRRVELADVRRGGSVCIDLRTRALEPIGEGRWRLHAGPLMRRYLDGYLPMEAELKVVWPPGLLQVTTTDPAPQPGVKLSAGTDGATLHVTFAGRLSATWELQRPAAAR</sequence>
<name>A0A554WS19_9BURK</name>
<dbReference type="RefSeq" id="WP_143893606.1">
    <property type="nucleotide sequence ID" value="NZ_VJND01000003.1"/>
</dbReference>